<protein>
    <submittedName>
        <fullName evidence="1">DsrE family protein</fullName>
    </submittedName>
</protein>
<gene>
    <name evidence="1" type="ORF">ACFOFO_08145</name>
</gene>
<comment type="caution">
    <text evidence="1">The sequence shown here is derived from an EMBL/GenBank/DDBJ whole genome shotgun (WGS) entry which is preliminary data.</text>
</comment>
<dbReference type="PANTHER" id="PTHR37691:SF1">
    <property type="entry name" value="BLR3518 PROTEIN"/>
    <property type="match status" value="1"/>
</dbReference>
<dbReference type="Pfam" id="PF02635">
    <property type="entry name" value="DsrE"/>
    <property type="match status" value="1"/>
</dbReference>
<dbReference type="InterPro" id="IPR027396">
    <property type="entry name" value="DsrEFH-like"/>
</dbReference>
<dbReference type="SUPFAM" id="SSF75169">
    <property type="entry name" value="DsrEFH-like"/>
    <property type="match status" value="1"/>
</dbReference>
<keyword evidence="2" id="KW-1185">Reference proteome</keyword>
<dbReference type="Proteomes" id="UP001595530">
    <property type="component" value="Unassembled WGS sequence"/>
</dbReference>
<dbReference type="EMBL" id="JBHRTP010000022">
    <property type="protein sequence ID" value="MFC3107930.1"/>
    <property type="molecule type" value="Genomic_DNA"/>
</dbReference>
<dbReference type="InterPro" id="IPR003787">
    <property type="entry name" value="Sulphur_relay_DsrE/F-like"/>
</dbReference>
<dbReference type="PROSITE" id="PS51318">
    <property type="entry name" value="TAT"/>
    <property type="match status" value="1"/>
</dbReference>
<dbReference type="RefSeq" id="WP_390321999.1">
    <property type="nucleotide sequence ID" value="NZ_JBHRTP010000022.1"/>
</dbReference>
<sequence>MLQPMTIDTTVSRGSARRQFLKYAGGALLATAWLGLVAAPALAGEPIKVVYHLADGVDQASFALGNLRNQLRGEPDTKIVVVALGAGLNFLLQGAKDRNGEPFAPAISALAAQGVEFRACNNTMKARNITPSMLVPEAKVVPAGVVEIARLQAREGYVYFRP</sequence>
<reference evidence="2" key="1">
    <citation type="journal article" date="2019" name="Int. J. Syst. Evol. Microbiol.">
        <title>The Global Catalogue of Microorganisms (GCM) 10K type strain sequencing project: providing services to taxonomists for standard genome sequencing and annotation.</title>
        <authorList>
            <consortium name="The Broad Institute Genomics Platform"/>
            <consortium name="The Broad Institute Genome Sequencing Center for Infectious Disease"/>
            <person name="Wu L."/>
            <person name="Ma J."/>
        </authorList>
    </citation>
    <scope>NUCLEOTIDE SEQUENCE [LARGE SCALE GENOMIC DNA]</scope>
    <source>
        <strain evidence="2">KCTC 42986</strain>
    </source>
</reference>
<dbReference type="PANTHER" id="PTHR37691">
    <property type="entry name" value="BLR3518 PROTEIN"/>
    <property type="match status" value="1"/>
</dbReference>
<proteinExistence type="predicted"/>
<evidence type="ECO:0000313" key="2">
    <source>
        <dbReference type="Proteomes" id="UP001595530"/>
    </source>
</evidence>
<evidence type="ECO:0000313" key="1">
    <source>
        <dbReference type="EMBL" id="MFC3107930.1"/>
    </source>
</evidence>
<dbReference type="Gene3D" id="3.40.1260.10">
    <property type="entry name" value="DsrEFH-like"/>
    <property type="match status" value="1"/>
</dbReference>
<organism evidence="1 2">
    <name type="scientific">Undibacterium arcticum</name>
    <dbReference type="NCBI Taxonomy" id="1762892"/>
    <lineage>
        <taxon>Bacteria</taxon>
        <taxon>Pseudomonadati</taxon>
        <taxon>Pseudomonadota</taxon>
        <taxon>Betaproteobacteria</taxon>
        <taxon>Burkholderiales</taxon>
        <taxon>Oxalobacteraceae</taxon>
        <taxon>Undibacterium</taxon>
    </lineage>
</organism>
<dbReference type="InterPro" id="IPR006311">
    <property type="entry name" value="TAT_signal"/>
</dbReference>
<name>A0ABV7EZ77_9BURK</name>
<accession>A0ABV7EZ77</accession>